<feature type="compositionally biased region" description="Low complexity" evidence="1">
    <location>
        <begin position="221"/>
        <end position="232"/>
    </location>
</feature>
<dbReference type="RefSeq" id="WP_275807579.1">
    <property type="nucleotide sequence ID" value="NZ_BAAANM010000005.1"/>
</dbReference>
<feature type="compositionally biased region" description="Pro residues" evidence="1">
    <location>
        <begin position="206"/>
        <end position="220"/>
    </location>
</feature>
<gene>
    <name evidence="3" type="ORF">P2L57_01020</name>
</gene>
<evidence type="ECO:0000256" key="1">
    <source>
        <dbReference type="SAM" id="MobiDB-lite"/>
    </source>
</evidence>
<evidence type="ECO:0000259" key="2">
    <source>
        <dbReference type="Pfam" id="PF03771"/>
    </source>
</evidence>
<proteinExistence type="predicted"/>
<keyword evidence="4" id="KW-1185">Reference proteome</keyword>
<dbReference type="Pfam" id="PF03771">
    <property type="entry name" value="SPDY"/>
    <property type="match status" value="2"/>
</dbReference>
<comment type="caution">
    <text evidence="3">The sequence shown here is derived from an EMBL/GenBank/DDBJ whole genome shotgun (WGS) entry which is preliminary data.</text>
</comment>
<feature type="domain" description="DUF317" evidence="2">
    <location>
        <begin position="3"/>
        <end position="60"/>
    </location>
</feature>
<name>A0ABT5YS38_9ACTN</name>
<reference evidence="3 4" key="1">
    <citation type="submission" date="2023-03" db="EMBL/GenBank/DDBJ databases">
        <title>Draft genome sequence of type strain Streptomyces ferralitis JCM 14344.</title>
        <authorList>
            <person name="Klaysubun C."/>
            <person name="Duangmal K."/>
        </authorList>
    </citation>
    <scope>NUCLEOTIDE SEQUENCE [LARGE SCALE GENOMIC DNA]</scope>
    <source>
        <strain evidence="3 4">JCM 14344</strain>
    </source>
</reference>
<organism evidence="3 4">
    <name type="scientific">Streptantibioticus ferralitis</name>
    <dbReference type="NCBI Taxonomy" id="236510"/>
    <lineage>
        <taxon>Bacteria</taxon>
        <taxon>Bacillati</taxon>
        <taxon>Actinomycetota</taxon>
        <taxon>Actinomycetes</taxon>
        <taxon>Kitasatosporales</taxon>
        <taxon>Streptomycetaceae</taxon>
        <taxon>Streptantibioticus</taxon>
    </lineage>
</organism>
<dbReference type="InterPro" id="IPR005523">
    <property type="entry name" value="DUF317_SPDY"/>
</dbReference>
<accession>A0ABT5YS38</accession>
<sequence length="232" mass="25563">MFTSPRQDVQVAYLPESRYGGWKITQCHEPLGMPIWSAAFSENTPAEIVSAFTTALGDDQRCEARHALSHDPQDRSWHPAGVLADLGWHHQDDDRFLYLHAPDGRAYLRMRRGELADDVELRGDGPALWTMHAGIDEVAGERWHADFTAHTPLHLLAATARAFSSADPVERTLADIPERNLLFITATPVDEHAATRQSAALARTPNAPPIRPASPPPPAASHPAAHAPTRHR</sequence>
<feature type="domain" description="DUF317" evidence="2">
    <location>
        <begin position="101"/>
        <end position="169"/>
    </location>
</feature>
<evidence type="ECO:0000313" key="4">
    <source>
        <dbReference type="Proteomes" id="UP001220022"/>
    </source>
</evidence>
<protein>
    <submittedName>
        <fullName evidence="3">DUF317 domain-containing protein</fullName>
    </submittedName>
</protein>
<evidence type="ECO:0000313" key="3">
    <source>
        <dbReference type="EMBL" id="MDF2254354.1"/>
    </source>
</evidence>
<dbReference type="Proteomes" id="UP001220022">
    <property type="component" value="Unassembled WGS sequence"/>
</dbReference>
<dbReference type="EMBL" id="JARHTQ010000001">
    <property type="protein sequence ID" value="MDF2254354.1"/>
    <property type="molecule type" value="Genomic_DNA"/>
</dbReference>
<feature type="region of interest" description="Disordered" evidence="1">
    <location>
        <begin position="194"/>
        <end position="232"/>
    </location>
</feature>